<dbReference type="Proteomes" id="UP000799118">
    <property type="component" value="Unassembled WGS sequence"/>
</dbReference>
<dbReference type="AlphaFoldDB" id="A0A6A4GDE2"/>
<protein>
    <submittedName>
        <fullName evidence="1">Uncharacterized protein</fullName>
    </submittedName>
</protein>
<gene>
    <name evidence="1" type="ORF">BT96DRAFT_1009125</name>
</gene>
<keyword evidence="2" id="KW-1185">Reference proteome</keyword>
<evidence type="ECO:0000313" key="1">
    <source>
        <dbReference type="EMBL" id="KAE9383477.1"/>
    </source>
</evidence>
<reference evidence="1" key="1">
    <citation type="journal article" date="2019" name="Environ. Microbiol.">
        <title>Fungal ecological strategies reflected in gene transcription - a case study of two litter decomposers.</title>
        <authorList>
            <person name="Barbi F."/>
            <person name="Kohler A."/>
            <person name="Barry K."/>
            <person name="Baskaran P."/>
            <person name="Daum C."/>
            <person name="Fauchery L."/>
            <person name="Ihrmark K."/>
            <person name="Kuo A."/>
            <person name="LaButti K."/>
            <person name="Lipzen A."/>
            <person name="Morin E."/>
            <person name="Grigoriev I.V."/>
            <person name="Henrissat B."/>
            <person name="Lindahl B."/>
            <person name="Martin F."/>
        </authorList>
    </citation>
    <scope>NUCLEOTIDE SEQUENCE</scope>
    <source>
        <strain evidence="1">JB14</strain>
    </source>
</reference>
<evidence type="ECO:0000313" key="2">
    <source>
        <dbReference type="Proteomes" id="UP000799118"/>
    </source>
</evidence>
<organism evidence="1 2">
    <name type="scientific">Gymnopus androsaceus JB14</name>
    <dbReference type="NCBI Taxonomy" id="1447944"/>
    <lineage>
        <taxon>Eukaryota</taxon>
        <taxon>Fungi</taxon>
        <taxon>Dikarya</taxon>
        <taxon>Basidiomycota</taxon>
        <taxon>Agaricomycotina</taxon>
        <taxon>Agaricomycetes</taxon>
        <taxon>Agaricomycetidae</taxon>
        <taxon>Agaricales</taxon>
        <taxon>Marasmiineae</taxon>
        <taxon>Omphalotaceae</taxon>
        <taxon>Gymnopus</taxon>
    </lineage>
</organism>
<accession>A0A6A4GDE2</accession>
<name>A0A6A4GDE2_9AGAR</name>
<sequence length="134" mass="14674">MSLGVEVDSRTHPAPFFPQGRDERIIRTRVAAKTIDCLALGKKKAPAASISTAHIAVGSSHATSSTTRRNQLEEQHIAVMGGQEAVGTSQASSLATKAQLSLHLFREREESEVRAIKGNGTMNMEKYLKWEDRE</sequence>
<proteinExistence type="predicted"/>
<dbReference type="EMBL" id="ML770449">
    <property type="protein sequence ID" value="KAE9383477.1"/>
    <property type="molecule type" value="Genomic_DNA"/>
</dbReference>